<evidence type="ECO:0000313" key="2">
    <source>
        <dbReference type="Proteomes" id="UP000294963"/>
    </source>
</evidence>
<keyword evidence="2" id="KW-1185">Reference proteome</keyword>
<sequence>MVIAAVKLLGFSSNLMLLCPIMQHNVSKIMATFDLPEDLIQKLTVVLDQLQQVLPPLKLETDFSAPAFRWQDRELKPIYHPKAVHLEDLKGIERQKDKILQNTEQFLNGLPANDILLTGSRGTGKSSIVRALLTHYHDQGLRLIEIERDDLSDLPLIQKLIQDRAEKFIVYCDDLAFNAEDENYRSLKSVLDGSLQSGNSNFIIYATSNRRHLLPEFMSENTPVTKYDVPQHKELHPQEAIEEKISLSDRFGLWLSFYPMDQQLYLDIVEHYLAKAGLAFDDFIRAESLRWCQSRGQRSGRSAYQFSKHWIGSQALKAKL</sequence>
<comment type="caution">
    <text evidence="1">The sequence shown here is derived from an EMBL/GenBank/DDBJ whole genome shotgun (WGS) entry which is preliminary data.</text>
</comment>
<dbReference type="PANTHER" id="PTHR42935:SF1">
    <property type="entry name" value="SLR0930 PROTEIN"/>
    <property type="match status" value="1"/>
</dbReference>
<dbReference type="InterPro" id="IPR008533">
    <property type="entry name" value="DUF815"/>
</dbReference>
<dbReference type="InterPro" id="IPR027417">
    <property type="entry name" value="P-loop_NTPase"/>
</dbReference>
<dbReference type="AlphaFoldDB" id="A0A4R1XVI7"/>
<gene>
    <name evidence="1" type="ORF">EC844_10941</name>
</gene>
<dbReference type="Gene3D" id="3.40.50.300">
    <property type="entry name" value="P-loop containing nucleotide triphosphate hydrolases"/>
    <property type="match status" value="1"/>
</dbReference>
<dbReference type="CDD" id="cd00009">
    <property type="entry name" value="AAA"/>
    <property type="match status" value="1"/>
</dbReference>
<protein>
    <submittedName>
        <fullName evidence="1">Uncharacterized protein</fullName>
    </submittedName>
</protein>
<dbReference type="Pfam" id="PF05673">
    <property type="entry name" value="DUF815"/>
    <property type="match status" value="1"/>
</dbReference>
<evidence type="ECO:0000313" key="1">
    <source>
        <dbReference type="EMBL" id="TCM67272.1"/>
    </source>
</evidence>
<accession>A0A4R1XVI7</accession>
<dbReference type="PANTHER" id="PTHR42935">
    <property type="entry name" value="SLR0930 PROTEIN"/>
    <property type="match status" value="1"/>
</dbReference>
<dbReference type="EMBL" id="SLVJ01000009">
    <property type="protein sequence ID" value="TCM67272.1"/>
    <property type="molecule type" value="Genomic_DNA"/>
</dbReference>
<proteinExistence type="predicted"/>
<organism evidence="1 2">
    <name type="scientific">Acinetobacter calcoaceticus</name>
    <dbReference type="NCBI Taxonomy" id="471"/>
    <lineage>
        <taxon>Bacteria</taxon>
        <taxon>Pseudomonadati</taxon>
        <taxon>Pseudomonadota</taxon>
        <taxon>Gammaproteobacteria</taxon>
        <taxon>Moraxellales</taxon>
        <taxon>Moraxellaceae</taxon>
        <taxon>Acinetobacter</taxon>
        <taxon>Acinetobacter calcoaceticus/baumannii complex</taxon>
    </lineage>
</organism>
<dbReference type="Proteomes" id="UP000294963">
    <property type="component" value="Unassembled WGS sequence"/>
</dbReference>
<reference evidence="1 2" key="1">
    <citation type="submission" date="2019-03" db="EMBL/GenBank/DDBJ databases">
        <title>Genomic analyses of the natural microbiome of Caenorhabditis elegans.</title>
        <authorList>
            <person name="Samuel B."/>
        </authorList>
    </citation>
    <scope>NUCLEOTIDE SEQUENCE [LARGE SCALE GENOMIC DNA]</scope>
    <source>
        <strain evidence="1 2">JUb89</strain>
    </source>
</reference>
<dbReference type="SUPFAM" id="SSF52540">
    <property type="entry name" value="P-loop containing nucleoside triphosphate hydrolases"/>
    <property type="match status" value="1"/>
</dbReference>
<name>A0A4R1XVI7_ACICA</name>